<dbReference type="Gene3D" id="3.30.70.890">
    <property type="entry name" value="GHMP kinase, C-terminal domain"/>
    <property type="match status" value="1"/>
</dbReference>
<evidence type="ECO:0000256" key="3">
    <source>
        <dbReference type="ARBA" id="ARBA00022840"/>
    </source>
</evidence>
<evidence type="ECO:0000256" key="1">
    <source>
        <dbReference type="ARBA" id="ARBA00022516"/>
    </source>
</evidence>
<evidence type="ECO:0000256" key="2">
    <source>
        <dbReference type="ARBA" id="ARBA00022741"/>
    </source>
</evidence>
<dbReference type="SUPFAM" id="SSF55060">
    <property type="entry name" value="GHMP Kinase, C-terminal domain"/>
    <property type="match status" value="1"/>
</dbReference>
<evidence type="ECO:0000313" key="9">
    <source>
        <dbReference type="Proteomes" id="UP000054742"/>
    </source>
</evidence>
<evidence type="ECO:0000256" key="4">
    <source>
        <dbReference type="ARBA" id="ARBA00023098"/>
    </source>
</evidence>
<keyword evidence="5" id="KW-0456">Lyase</keyword>
<keyword evidence="3" id="KW-0067">ATP-binding</keyword>
<gene>
    <name evidence="8" type="ORF">Lbru_1018</name>
</gene>
<feature type="domain" description="Diphosphomevalonate decarboxylase-like N-terminal" evidence="7">
    <location>
        <begin position="7"/>
        <end position="165"/>
    </location>
</feature>
<dbReference type="InterPro" id="IPR005935">
    <property type="entry name" value="Mev_decarb"/>
</dbReference>
<dbReference type="GO" id="GO:0008299">
    <property type="term" value="P:isoprenoid biosynthetic process"/>
    <property type="evidence" value="ECO:0007669"/>
    <property type="project" value="InterPro"/>
</dbReference>
<dbReference type="Gene3D" id="3.30.230.10">
    <property type="match status" value="1"/>
</dbReference>
<keyword evidence="4" id="KW-0443">Lipid metabolism</keyword>
<dbReference type="InterPro" id="IPR041431">
    <property type="entry name" value="Mvd1_C"/>
</dbReference>
<evidence type="ECO:0000259" key="7">
    <source>
        <dbReference type="Pfam" id="PF22700"/>
    </source>
</evidence>
<dbReference type="PATRIC" id="fig|29422.6.peg.1070"/>
<dbReference type="Proteomes" id="UP000054742">
    <property type="component" value="Unassembled WGS sequence"/>
</dbReference>
<dbReference type="AlphaFoldDB" id="A0A0W0SPB3"/>
<feature type="domain" description="Mvd1 C-terminal" evidence="6">
    <location>
        <begin position="180"/>
        <end position="302"/>
    </location>
</feature>
<dbReference type="OrthoDB" id="5498344at2"/>
<dbReference type="RefSeq" id="WP_058441108.1">
    <property type="nucleotide sequence ID" value="NZ_CAAAHU010000009.1"/>
</dbReference>
<dbReference type="SUPFAM" id="SSF54211">
    <property type="entry name" value="Ribosomal protein S5 domain 2-like"/>
    <property type="match status" value="1"/>
</dbReference>
<dbReference type="GO" id="GO:0005524">
    <property type="term" value="F:ATP binding"/>
    <property type="evidence" value="ECO:0007669"/>
    <property type="project" value="UniProtKB-KW"/>
</dbReference>
<keyword evidence="1" id="KW-0444">Lipid biosynthesis</keyword>
<dbReference type="InterPro" id="IPR036554">
    <property type="entry name" value="GHMP_kinase_C_sf"/>
</dbReference>
<keyword evidence="9" id="KW-1185">Reference proteome</keyword>
<dbReference type="InterPro" id="IPR020568">
    <property type="entry name" value="Ribosomal_Su5_D2-typ_SF"/>
</dbReference>
<dbReference type="InterPro" id="IPR014721">
    <property type="entry name" value="Ribsml_uS5_D2-typ_fold_subgr"/>
</dbReference>
<evidence type="ECO:0000256" key="5">
    <source>
        <dbReference type="ARBA" id="ARBA00023239"/>
    </source>
</evidence>
<dbReference type="EMBL" id="LNXV01000007">
    <property type="protein sequence ID" value="KTC85222.1"/>
    <property type="molecule type" value="Genomic_DNA"/>
</dbReference>
<evidence type="ECO:0000259" key="6">
    <source>
        <dbReference type="Pfam" id="PF18376"/>
    </source>
</evidence>
<accession>A0A0W0SPB3</accession>
<dbReference type="Pfam" id="PF18376">
    <property type="entry name" value="MDD_C"/>
    <property type="match status" value="1"/>
</dbReference>
<protein>
    <submittedName>
        <fullName evidence="8">Mevalonate diphosphate decarboxylase</fullName>
    </submittedName>
</protein>
<dbReference type="PIRSF" id="PIRSF015950">
    <property type="entry name" value="Mev_P_decrbx"/>
    <property type="match status" value="1"/>
</dbReference>
<dbReference type="GO" id="GO:0016831">
    <property type="term" value="F:carboxy-lyase activity"/>
    <property type="evidence" value="ECO:0007669"/>
    <property type="project" value="InterPro"/>
</dbReference>
<organism evidence="8 9">
    <name type="scientific">Legionella brunensis</name>
    <dbReference type="NCBI Taxonomy" id="29422"/>
    <lineage>
        <taxon>Bacteria</taxon>
        <taxon>Pseudomonadati</taxon>
        <taxon>Pseudomonadota</taxon>
        <taxon>Gammaproteobacteria</taxon>
        <taxon>Legionellales</taxon>
        <taxon>Legionellaceae</taxon>
        <taxon>Legionella</taxon>
    </lineage>
</organism>
<dbReference type="PANTHER" id="PTHR10977">
    <property type="entry name" value="DIPHOSPHOMEVALONATE DECARBOXYLASE"/>
    <property type="match status" value="1"/>
</dbReference>
<dbReference type="InterPro" id="IPR053859">
    <property type="entry name" value="MVD-like_N"/>
</dbReference>
<name>A0A0W0SPB3_9GAMM</name>
<comment type="caution">
    <text evidence="8">The sequence shown here is derived from an EMBL/GenBank/DDBJ whole genome shotgun (WGS) entry which is preliminary data.</text>
</comment>
<dbReference type="PANTHER" id="PTHR10977:SF3">
    <property type="entry name" value="DIPHOSPHOMEVALONATE DECARBOXYLASE"/>
    <property type="match status" value="1"/>
</dbReference>
<proteinExistence type="predicted"/>
<sequence length="315" mass="35774">MQWFSQAPSNIALIKYMGKKDEVHNIPDNASLSYTLNNLLSSVVLETTSGRKDFWEPLEIPGAGTFILSPSAQNRFLEHLARLKEYFLFSGAFIVRSSNNFPHSSGLASSASSFAALTKCGMLALSELTNKPLPSIEIQAQLSRLGSGSSCRSFFSPWALWQEDNVTAVDLPYKDLEHQVIVISHEEKKVSSKEAHRRVKTSSHYPTRSQRATENLKVLLTALEVQDWKSAYQICWREFQDMHQLFMNCTEPFSYMTEQTHQALHSLQDLWQREGDGPLVTMDAGPNIHLLYRPEQAEMAMQFKRDHLVGNYDVL</sequence>
<evidence type="ECO:0000313" key="8">
    <source>
        <dbReference type="EMBL" id="KTC85222.1"/>
    </source>
</evidence>
<reference evidence="8 9" key="1">
    <citation type="submission" date="2015-11" db="EMBL/GenBank/DDBJ databases">
        <title>Genomic analysis of 38 Legionella species identifies large and diverse effector repertoires.</title>
        <authorList>
            <person name="Burstein D."/>
            <person name="Amaro F."/>
            <person name="Zusman T."/>
            <person name="Lifshitz Z."/>
            <person name="Cohen O."/>
            <person name="Gilbert J.A."/>
            <person name="Pupko T."/>
            <person name="Shuman H.A."/>
            <person name="Segal G."/>
        </authorList>
    </citation>
    <scope>NUCLEOTIDE SEQUENCE [LARGE SCALE GENOMIC DNA]</scope>
    <source>
        <strain evidence="8 9">ATCC 43878</strain>
    </source>
</reference>
<keyword evidence="2" id="KW-0547">Nucleotide-binding</keyword>
<dbReference type="STRING" id="29422.Lbru_1018"/>
<dbReference type="Pfam" id="PF22700">
    <property type="entry name" value="MVD-like_N"/>
    <property type="match status" value="1"/>
</dbReference>